<protein>
    <submittedName>
        <fullName evidence="3">Integral membrane protein-like protein</fullName>
    </submittedName>
</protein>
<feature type="transmembrane region" description="Helical" evidence="1">
    <location>
        <begin position="86"/>
        <end position="103"/>
    </location>
</feature>
<dbReference type="EMBL" id="CP002351">
    <property type="protein sequence ID" value="AEH51680.1"/>
    <property type="molecule type" value="Genomic_DNA"/>
</dbReference>
<dbReference type="RefSeq" id="WP_013932892.1">
    <property type="nucleotide sequence ID" value="NC_015707.1"/>
</dbReference>
<feature type="transmembrane region" description="Helical" evidence="1">
    <location>
        <begin position="110"/>
        <end position="127"/>
    </location>
</feature>
<proteinExistence type="predicted"/>
<dbReference type="InterPro" id="IPR006976">
    <property type="entry name" value="VanZ-like"/>
</dbReference>
<sequence length="188" mass="21721" precursor="true">MKKTLLILLTLSIFLWVGFIFYFSSQSPVNSEKQATNFYRFLQKLDETLDFTKTNLYVRLRSFLEKAWFPNKVPKTSDLVRKTAHFGLYFVLGIACFFFGLLYNKKILSAIAYGIGLPTIIAVFDEYNQKFYHRGSSLDDVIIDMTGAAFGVLLSLIVYSIFVIIKSVKLRKRRLEVSTNEDDLSSFR</sequence>
<dbReference type="eggNOG" id="COG5652">
    <property type="taxonomic scope" value="Bacteria"/>
</dbReference>
<keyword evidence="1" id="KW-0472">Membrane</keyword>
<dbReference type="NCBIfam" id="NF037970">
    <property type="entry name" value="vanZ_1"/>
    <property type="match status" value="1"/>
</dbReference>
<evidence type="ECO:0000259" key="2">
    <source>
        <dbReference type="Pfam" id="PF04892"/>
    </source>
</evidence>
<dbReference type="OrthoDB" id="291892at2"/>
<dbReference type="PATRIC" id="fig|688269.3.peg.1680"/>
<accession>F7YVL9</accession>
<dbReference type="Proteomes" id="UP000006804">
    <property type="component" value="Chromosome"/>
</dbReference>
<dbReference type="KEGG" id="tta:Theth_1630"/>
<dbReference type="HOGENOM" id="CLU_096028_0_3_0"/>
<feature type="domain" description="VanZ-like" evidence="2">
    <location>
        <begin position="11"/>
        <end position="158"/>
    </location>
</feature>
<reference evidence="3 4" key="1">
    <citation type="submission" date="2010-11" db="EMBL/GenBank/DDBJ databases">
        <title>The complete genome of Thermotoga thermarum DSM 5069.</title>
        <authorList>
            <consortium name="US DOE Joint Genome Institute (JGI-PGF)"/>
            <person name="Lucas S."/>
            <person name="Copeland A."/>
            <person name="Lapidus A."/>
            <person name="Bruce D."/>
            <person name="Goodwin L."/>
            <person name="Pitluck S."/>
            <person name="Kyrpides N."/>
            <person name="Mavromatis K."/>
            <person name="Ivanova N."/>
            <person name="Zeytun A."/>
            <person name="Brettin T."/>
            <person name="Detter J.C."/>
            <person name="Tapia R."/>
            <person name="Han C."/>
            <person name="Land M."/>
            <person name="Hauser L."/>
            <person name="Markowitz V."/>
            <person name="Cheng J.-F."/>
            <person name="Hugenholtz P."/>
            <person name="Woyke T."/>
            <person name="Wu D."/>
            <person name="Spring S."/>
            <person name="Schroeder M."/>
            <person name="Brambilla E."/>
            <person name="Klenk H.-P."/>
            <person name="Eisen J.A."/>
        </authorList>
    </citation>
    <scope>NUCLEOTIDE SEQUENCE [LARGE SCALE GENOMIC DNA]</scope>
    <source>
        <strain evidence="3 4">DSM 5069</strain>
    </source>
</reference>
<organism evidence="3 4">
    <name type="scientific">Pseudothermotoga thermarum DSM 5069</name>
    <dbReference type="NCBI Taxonomy" id="688269"/>
    <lineage>
        <taxon>Bacteria</taxon>
        <taxon>Thermotogati</taxon>
        <taxon>Thermotogota</taxon>
        <taxon>Thermotogae</taxon>
        <taxon>Thermotogales</taxon>
        <taxon>Thermotogaceae</taxon>
        <taxon>Pseudothermotoga</taxon>
    </lineage>
</organism>
<dbReference type="Pfam" id="PF04892">
    <property type="entry name" value="VanZ"/>
    <property type="match status" value="1"/>
</dbReference>
<keyword evidence="1" id="KW-0812">Transmembrane</keyword>
<evidence type="ECO:0000313" key="4">
    <source>
        <dbReference type="Proteomes" id="UP000006804"/>
    </source>
</evidence>
<dbReference type="STRING" id="688269.Theth_1630"/>
<keyword evidence="1" id="KW-1133">Transmembrane helix</keyword>
<keyword evidence="4" id="KW-1185">Reference proteome</keyword>
<gene>
    <name evidence="3" type="ORF">Theth_1630</name>
</gene>
<name>F7YVL9_9THEM</name>
<dbReference type="AlphaFoldDB" id="F7YVL9"/>
<evidence type="ECO:0000313" key="3">
    <source>
        <dbReference type="EMBL" id="AEH51680.1"/>
    </source>
</evidence>
<feature type="transmembrane region" description="Helical" evidence="1">
    <location>
        <begin position="147"/>
        <end position="165"/>
    </location>
</feature>
<evidence type="ECO:0000256" key="1">
    <source>
        <dbReference type="SAM" id="Phobius"/>
    </source>
</evidence>